<dbReference type="SUPFAM" id="SSF51161">
    <property type="entry name" value="Trimeric LpxA-like enzymes"/>
    <property type="match status" value="1"/>
</dbReference>
<dbReference type="InterPro" id="IPR050179">
    <property type="entry name" value="Trans_hexapeptide_repeat"/>
</dbReference>
<dbReference type="PANTHER" id="PTHR43300">
    <property type="entry name" value="ACETYLTRANSFERASE"/>
    <property type="match status" value="1"/>
</dbReference>
<evidence type="ECO:0000256" key="1">
    <source>
        <dbReference type="ARBA" id="ARBA00007274"/>
    </source>
</evidence>
<dbReference type="InterPro" id="IPR011004">
    <property type="entry name" value="Trimer_LpxA-like_sf"/>
</dbReference>
<gene>
    <name evidence="5" type="ORF">HLH27_09060</name>
</gene>
<evidence type="ECO:0000256" key="2">
    <source>
        <dbReference type="ARBA" id="ARBA00022679"/>
    </source>
</evidence>
<dbReference type="Gene3D" id="2.160.10.10">
    <property type="entry name" value="Hexapeptide repeat proteins"/>
    <property type="match status" value="1"/>
</dbReference>
<keyword evidence="2 5" id="KW-0808">Transferase</keyword>
<dbReference type="RefSeq" id="WP_182949708.1">
    <property type="nucleotide sequence ID" value="NZ_JABEQK010000006.1"/>
</dbReference>
<dbReference type="CDD" id="cd04647">
    <property type="entry name" value="LbH_MAT_like"/>
    <property type="match status" value="1"/>
</dbReference>
<dbReference type="PROSITE" id="PS00101">
    <property type="entry name" value="HEXAPEP_TRANSFERASES"/>
    <property type="match status" value="1"/>
</dbReference>
<name>A0A7W4PR65_9PROT</name>
<sequence length="200" mass="21408">MPHSEKAPNPFDPGYFETVELRKFGFKSVGECVRIAKNCTIIGIENIEIGRNVRIDGNVVIAAHSGLLTLGNYIHIGGSAYLGCVGGITLGDFSGISQGVRIYSGTDDYSGKSLTNPTIPRKYLKINIGPVVLEKHVIVGSGSVVLPGVRVGEGSAVGALSLVTKSLGEWGVYFGSPAKRIKSRSKDLLVLEEQMRKENF</sequence>
<evidence type="ECO:0000256" key="3">
    <source>
        <dbReference type="ARBA" id="ARBA00022737"/>
    </source>
</evidence>
<evidence type="ECO:0000313" key="5">
    <source>
        <dbReference type="EMBL" id="MBB2205164.1"/>
    </source>
</evidence>
<dbReference type="PANTHER" id="PTHR43300:SF12">
    <property type="entry name" value="CHLORAMPHENICOL ACETYLTRANSFERASE"/>
    <property type="match status" value="1"/>
</dbReference>
<dbReference type="GO" id="GO:0016746">
    <property type="term" value="F:acyltransferase activity"/>
    <property type="evidence" value="ECO:0007669"/>
    <property type="project" value="UniProtKB-KW"/>
</dbReference>
<reference evidence="5 6" key="1">
    <citation type="submission" date="2020-04" db="EMBL/GenBank/DDBJ databases">
        <title>Description of novel Gluconacetobacter.</title>
        <authorList>
            <person name="Sombolestani A."/>
        </authorList>
    </citation>
    <scope>NUCLEOTIDE SEQUENCE [LARGE SCALE GENOMIC DNA]</scope>
    <source>
        <strain evidence="5 6">LMG 27800</strain>
    </source>
</reference>
<comment type="caution">
    <text evidence="5">The sequence shown here is derived from an EMBL/GenBank/DDBJ whole genome shotgun (WGS) entry which is preliminary data.</text>
</comment>
<comment type="similarity">
    <text evidence="1">Belongs to the transferase hexapeptide repeat family.</text>
</comment>
<proteinExistence type="inferred from homology"/>
<keyword evidence="3" id="KW-0677">Repeat</keyword>
<evidence type="ECO:0000313" key="6">
    <source>
        <dbReference type="Proteomes" id="UP000540556"/>
    </source>
</evidence>
<dbReference type="EMBL" id="JABEQK010000006">
    <property type="protein sequence ID" value="MBB2205164.1"/>
    <property type="molecule type" value="Genomic_DNA"/>
</dbReference>
<protein>
    <submittedName>
        <fullName evidence="5">Acyltransferase</fullName>
    </submittedName>
</protein>
<keyword evidence="6" id="KW-1185">Reference proteome</keyword>
<dbReference type="AlphaFoldDB" id="A0A7W4PR65"/>
<accession>A0A7W4PR65</accession>
<dbReference type="InterPro" id="IPR018357">
    <property type="entry name" value="Hexapep_transf_CS"/>
</dbReference>
<evidence type="ECO:0000256" key="4">
    <source>
        <dbReference type="ARBA" id="ARBA00023315"/>
    </source>
</evidence>
<keyword evidence="4 5" id="KW-0012">Acyltransferase</keyword>
<organism evidence="5 6">
    <name type="scientific">Gluconacetobacter takamatsuzukensis</name>
    <dbReference type="NCBI Taxonomy" id="1286190"/>
    <lineage>
        <taxon>Bacteria</taxon>
        <taxon>Pseudomonadati</taxon>
        <taxon>Pseudomonadota</taxon>
        <taxon>Alphaproteobacteria</taxon>
        <taxon>Acetobacterales</taxon>
        <taxon>Acetobacteraceae</taxon>
        <taxon>Gluconacetobacter</taxon>
    </lineage>
</organism>
<dbReference type="Proteomes" id="UP000540556">
    <property type="component" value="Unassembled WGS sequence"/>
</dbReference>